<evidence type="ECO:0000259" key="8">
    <source>
        <dbReference type="PROSITE" id="PS51754"/>
    </source>
</evidence>
<comment type="caution">
    <text evidence="9">The sequence shown here is derived from an EMBL/GenBank/DDBJ whole genome shotgun (WGS) entry which is preliminary data.</text>
</comment>
<dbReference type="PROSITE" id="PS51754">
    <property type="entry name" value="OVATE"/>
    <property type="match status" value="1"/>
</dbReference>
<dbReference type="GO" id="GO:0005634">
    <property type="term" value="C:nucleus"/>
    <property type="evidence" value="ECO:0007669"/>
    <property type="project" value="UniProtKB-SubCell"/>
</dbReference>
<keyword evidence="2 6" id="KW-0678">Repressor</keyword>
<keyword evidence="5 6" id="KW-0539">Nucleus</keyword>
<dbReference type="InterPro" id="IPR038933">
    <property type="entry name" value="Ovate"/>
</dbReference>
<dbReference type="PANTHER" id="PTHR33057">
    <property type="entry name" value="TRANSCRIPTION REPRESSOR OFP7-RELATED"/>
    <property type="match status" value="1"/>
</dbReference>
<evidence type="ECO:0000256" key="7">
    <source>
        <dbReference type="SAM" id="MobiDB-lite"/>
    </source>
</evidence>
<dbReference type="NCBIfam" id="TIGR01568">
    <property type="entry name" value="A_thal_3678"/>
    <property type="match status" value="1"/>
</dbReference>
<keyword evidence="10" id="KW-1185">Reference proteome</keyword>
<protein>
    <recommendedName>
        <fullName evidence="6">Transcription repressor</fullName>
    </recommendedName>
    <alternativeName>
        <fullName evidence="6">Ovate family protein</fullName>
    </alternativeName>
</protein>
<feature type="region of interest" description="Disordered" evidence="7">
    <location>
        <begin position="91"/>
        <end position="117"/>
    </location>
</feature>
<evidence type="ECO:0000313" key="10">
    <source>
        <dbReference type="Proteomes" id="UP000249390"/>
    </source>
</evidence>
<accession>A0A328DAE8</accession>
<reference evidence="9 10" key="1">
    <citation type="submission" date="2018-06" db="EMBL/GenBank/DDBJ databases">
        <title>The Genome of Cuscuta australis (Dodder) Provides Insight into the Evolution of Plant Parasitism.</title>
        <authorList>
            <person name="Liu H."/>
        </authorList>
    </citation>
    <scope>NUCLEOTIDE SEQUENCE [LARGE SCALE GENOMIC DNA]</scope>
    <source>
        <strain evidence="10">cv. Yunnan</strain>
        <tissue evidence="9">Vines</tissue>
    </source>
</reference>
<comment type="function">
    <text evidence="6">Transcriptional repressor that regulates multiple aspects of plant growth and development.</text>
</comment>
<name>A0A328DAE8_9ASTE</name>
<dbReference type="InterPro" id="IPR006458">
    <property type="entry name" value="Ovate_C"/>
</dbReference>
<feature type="compositionally biased region" description="Low complexity" evidence="7">
    <location>
        <begin position="91"/>
        <end position="113"/>
    </location>
</feature>
<feature type="region of interest" description="Disordered" evidence="7">
    <location>
        <begin position="14"/>
        <end position="33"/>
    </location>
</feature>
<proteinExistence type="predicted"/>
<evidence type="ECO:0000256" key="5">
    <source>
        <dbReference type="ARBA" id="ARBA00023242"/>
    </source>
</evidence>
<evidence type="ECO:0000256" key="4">
    <source>
        <dbReference type="ARBA" id="ARBA00023163"/>
    </source>
</evidence>
<dbReference type="AlphaFoldDB" id="A0A328DAE8"/>
<keyword evidence="4 6" id="KW-0804">Transcription</keyword>
<dbReference type="GO" id="GO:0045892">
    <property type="term" value="P:negative regulation of DNA-templated transcription"/>
    <property type="evidence" value="ECO:0007669"/>
    <property type="project" value="UniProtKB-UniRule"/>
</dbReference>
<evidence type="ECO:0000256" key="3">
    <source>
        <dbReference type="ARBA" id="ARBA00023015"/>
    </source>
</evidence>
<evidence type="ECO:0000256" key="6">
    <source>
        <dbReference type="RuleBase" id="RU367028"/>
    </source>
</evidence>
<feature type="domain" description="OVATE" evidence="8">
    <location>
        <begin position="128"/>
        <end position="191"/>
    </location>
</feature>
<organism evidence="9 10">
    <name type="scientific">Cuscuta australis</name>
    <dbReference type="NCBI Taxonomy" id="267555"/>
    <lineage>
        <taxon>Eukaryota</taxon>
        <taxon>Viridiplantae</taxon>
        <taxon>Streptophyta</taxon>
        <taxon>Embryophyta</taxon>
        <taxon>Tracheophyta</taxon>
        <taxon>Spermatophyta</taxon>
        <taxon>Magnoliopsida</taxon>
        <taxon>eudicotyledons</taxon>
        <taxon>Gunneridae</taxon>
        <taxon>Pentapetalae</taxon>
        <taxon>asterids</taxon>
        <taxon>lamiids</taxon>
        <taxon>Solanales</taxon>
        <taxon>Convolvulaceae</taxon>
        <taxon>Cuscuteae</taxon>
        <taxon>Cuscuta</taxon>
        <taxon>Cuscuta subgen. Grammica</taxon>
        <taxon>Cuscuta sect. Cleistogrammica</taxon>
    </lineage>
</organism>
<dbReference type="EMBL" id="NQVE01000175">
    <property type="protein sequence ID" value="RAL42150.1"/>
    <property type="molecule type" value="Genomic_DNA"/>
</dbReference>
<dbReference type="Proteomes" id="UP000249390">
    <property type="component" value="Unassembled WGS sequence"/>
</dbReference>
<evidence type="ECO:0000313" key="9">
    <source>
        <dbReference type="EMBL" id="RAL42150.1"/>
    </source>
</evidence>
<sequence length="211" mass="23038">MPNNILGRNLNLCFSKSKSQSPSPKRETPDPGRPFFIKNFNSLYDAASESAPFPDSFSAAAAYDGGEPGFVSAPDLAAVQASRRFFFSSPGRSNSIVDSSSASSSRASTSFSSPTEPDAVFGSGSVAVPTISPDPFLDFRRSMQEMVEARQLTDVRANWDRLHELLMCYLTLNPKSAHKFIVGAFADLLVSLMPPPPECRRRPESSSVRRY</sequence>
<comment type="subcellular location">
    <subcellularLocation>
        <location evidence="1 6">Nucleus</location>
    </subcellularLocation>
</comment>
<evidence type="ECO:0000256" key="2">
    <source>
        <dbReference type="ARBA" id="ARBA00022491"/>
    </source>
</evidence>
<dbReference type="Pfam" id="PF04844">
    <property type="entry name" value="Ovate"/>
    <property type="match status" value="1"/>
</dbReference>
<keyword evidence="3 6" id="KW-0805">Transcription regulation</keyword>
<dbReference type="PANTHER" id="PTHR33057:SF21">
    <property type="entry name" value="TRANSCRIPTION REPRESSOR"/>
    <property type="match status" value="1"/>
</dbReference>
<gene>
    <name evidence="9" type="ORF">DM860_011933</name>
</gene>
<evidence type="ECO:0000256" key="1">
    <source>
        <dbReference type="ARBA" id="ARBA00004123"/>
    </source>
</evidence>